<reference evidence="3" key="1">
    <citation type="journal article" date="2019" name="Nat. Commun.">
        <title>The genome of broomcorn millet.</title>
        <authorList>
            <person name="Zou C."/>
            <person name="Miki D."/>
            <person name="Li D."/>
            <person name="Tang Q."/>
            <person name="Xiao L."/>
            <person name="Rajput S."/>
            <person name="Deng P."/>
            <person name="Jia W."/>
            <person name="Huang R."/>
            <person name="Zhang M."/>
            <person name="Sun Y."/>
            <person name="Hu J."/>
            <person name="Fu X."/>
            <person name="Schnable P.S."/>
            <person name="Li F."/>
            <person name="Zhang H."/>
            <person name="Feng B."/>
            <person name="Zhu X."/>
            <person name="Liu R."/>
            <person name="Schnable J.C."/>
            <person name="Zhu J.-K."/>
            <person name="Zhang H."/>
        </authorList>
    </citation>
    <scope>NUCLEOTIDE SEQUENCE [LARGE SCALE GENOMIC DNA]</scope>
</reference>
<keyword evidence="3" id="KW-1185">Reference proteome</keyword>
<feature type="region of interest" description="Disordered" evidence="1">
    <location>
        <begin position="152"/>
        <end position="190"/>
    </location>
</feature>
<feature type="region of interest" description="Disordered" evidence="1">
    <location>
        <begin position="40"/>
        <end position="61"/>
    </location>
</feature>
<evidence type="ECO:0000313" key="2">
    <source>
        <dbReference type="EMBL" id="RLN04516.1"/>
    </source>
</evidence>
<proteinExistence type="predicted"/>
<organism evidence="2 3">
    <name type="scientific">Panicum miliaceum</name>
    <name type="common">Proso millet</name>
    <name type="synonym">Broomcorn millet</name>
    <dbReference type="NCBI Taxonomy" id="4540"/>
    <lineage>
        <taxon>Eukaryota</taxon>
        <taxon>Viridiplantae</taxon>
        <taxon>Streptophyta</taxon>
        <taxon>Embryophyta</taxon>
        <taxon>Tracheophyta</taxon>
        <taxon>Spermatophyta</taxon>
        <taxon>Magnoliopsida</taxon>
        <taxon>Liliopsida</taxon>
        <taxon>Poales</taxon>
        <taxon>Poaceae</taxon>
        <taxon>PACMAD clade</taxon>
        <taxon>Panicoideae</taxon>
        <taxon>Panicodae</taxon>
        <taxon>Paniceae</taxon>
        <taxon>Panicinae</taxon>
        <taxon>Panicum</taxon>
        <taxon>Panicum sect. Panicum</taxon>
    </lineage>
</organism>
<dbReference type="EMBL" id="PQIB02000008">
    <property type="protein sequence ID" value="RLN04516.1"/>
    <property type="molecule type" value="Genomic_DNA"/>
</dbReference>
<dbReference type="Proteomes" id="UP000275267">
    <property type="component" value="Unassembled WGS sequence"/>
</dbReference>
<dbReference type="PANTHER" id="PTHR33026">
    <property type="entry name" value="OS06G0360600 PROTEIN"/>
    <property type="match status" value="1"/>
</dbReference>
<protein>
    <submittedName>
        <fullName evidence="2">Uncharacterized protein</fullName>
    </submittedName>
</protein>
<feature type="compositionally biased region" description="Basic and acidic residues" evidence="1">
    <location>
        <begin position="40"/>
        <end position="53"/>
    </location>
</feature>
<comment type="caution">
    <text evidence="2">The sequence shown here is derived from an EMBL/GenBank/DDBJ whole genome shotgun (WGS) entry which is preliminary data.</text>
</comment>
<evidence type="ECO:0000256" key="1">
    <source>
        <dbReference type="SAM" id="MobiDB-lite"/>
    </source>
</evidence>
<sequence>MVEVEALLAELQKLKADKLTSAVVALSFAKRLTQPIQERVHPDYKYSGREEPTRGQNRKVSRNEAYRRVMLIVSGEVRDKGCPKAYCLKRPTTEEKVVSFWCPASLPEGQHGKAIDPPARLTLPAADVGSFSSDSSIRSDSNVVVEVSGTAAGASSISKKRRPTCKVVASKAQMGGVPPRGRSSTPPGLLLSAIPLKTSFSVRRSERRESLSGAKSKEEESTHEASSAEVAKGAVSPAERPLAHPRLIEGAAAGAK</sequence>
<accession>A0A3L6RJE3</accession>
<dbReference type="AlphaFoldDB" id="A0A3L6RJE3"/>
<feature type="compositionally biased region" description="Basic and acidic residues" evidence="1">
    <location>
        <begin position="203"/>
        <end position="223"/>
    </location>
</feature>
<feature type="region of interest" description="Disordered" evidence="1">
    <location>
        <begin position="202"/>
        <end position="256"/>
    </location>
</feature>
<name>A0A3L6RJE3_PANMI</name>
<dbReference type="PANTHER" id="PTHR33026:SF7">
    <property type="entry name" value="OS03G0100275 PROTEIN"/>
    <property type="match status" value="1"/>
</dbReference>
<gene>
    <name evidence="2" type="ORF">C2845_PM13G05950</name>
</gene>
<evidence type="ECO:0000313" key="3">
    <source>
        <dbReference type="Proteomes" id="UP000275267"/>
    </source>
</evidence>